<dbReference type="InterPro" id="IPR009075">
    <property type="entry name" value="AcylCo_DH/oxidase_C"/>
</dbReference>
<evidence type="ECO:0000259" key="8">
    <source>
        <dbReference type="Pfam" id="PF00441"/>
    </source>
</evidence>
<dbReference type="EMBL" id="CP036295">
    <property type="protein sequence ID" value="QCC85674.1"/>
    <property type="molecule type" value="Genomic_DNA"/>
</dbReference>
<dbReference type="Pfam" id="PF02771">
    <property type="entry name" value="Acyl-CoA_dh_N"/>
    <property type="match status" value="1"/>
</dbReference>
<dbReference type="SUPFAM" id="SSF56645">
    <property type="entry name" value="Acyl-CoA dehydrogenase NM domain-like"/>
    <property type="match status" value="1"/>
</dbReference>
<dbReference type="CDD" id="cd00567">
    <property type="entry name" value="ACAD"/>
    <property type="match status" value="1"/>
</dbReference>
<keyword evidence="5 7" id="KW-0274">FAD</keyword>
<dbReference type="Gene3D" id="2.40.110.10">
    <property type="entry name" value="Butyryl-CoA Dehydrogenase, subunit A, domain 2"/>
    <property type="match status" value="1"/>
</dbReference>
<organism evidence="11 12">
    <name type="scientific">Desulfovibrio desulfuricans</name>
    <dbReference type="NCBI Taxonomy" id="876"/>
    <lineage>
        <taxon>Bacteria</taxon>
        <taxon>Pseudomonadati</taxon>
        <taxon>Thermodesulfobacteriota</taxon>
        <taxon>Desulfovibrionia</taxon>
        <taxon>Desulfovibrionales</taxon>
        <taxon>Desulfovibrionaceae</taxon>
        <taxon>Desulfovibrio</taxon>
    </lineage>
</organism>
<reference evidence="11 12" key="1">
    <citation type="submission" date="2019-02" db="EMBL/GenBank/DDBJ databases">
        <title>Complete Genome Sequence of Desulfovibrio desulfuricans IC1, a Sulfonate Utilizing Anaerobe.</title>
        <authorList>
            <person name="Day L.A."/>
            <person name="De Leon K.B."/>
            <person name="Wall J.D."/>
        </authorList>
    </citation>
    <scope>NUCLEOTIDE SEQUENCE [LARGE SCALE GENOMIC DNA]</scope>
    <source>
        <strain evidence="11 12">IC1</strain>
    </source>
</reference>
<dbReference type="Pfam" id="PF00441">
    <property type="entry name" value="Acyl-CoA_dh_1"/>
    <property type="match status" value="1"/>
</dbReference>
<dbReference type="PIRSF" id="PIRSF016578">
    <property type="entry name" value="HsaA"/>
    <property type="match status" value="1"/>
</dbReference>
<evidence type="ECO:0000256" key="7">
    <source>
        <dbReference type="RuleBase" id="RU362125"/>
    </source>
</evidence>
<evidence type="ECO:0000259" key="10">
    <source>
        <dbReference type="Pfam" id="PF02771"/>
    </source>
</evidence>
<dbReference type="Proteomes" id="UP000297065">
    <property type="component" value="Chromosome"/>
</dbReference>
<comment type="subunit">
    <text evidence="3">Homotetramer.</text>
</comment>
<dbReference type="InterPro" id="IPR009100">
    <property type="entry name" value="AcylCoA_DH/oxidase_NM_dom_sf"/>
</dbReference>
<evidence type="ECO:0000313" key="11">
    <source>
        <dbReference type="EMBL" id="QCC85674.1"/>
    </source>
</evidence>
<feature type="domain" description="Acyl-CoA oxidase/dehydrogenase middle" evidence="9">
    <location>
        <begin position="121"/>
        <end position="215"/>
    </location>
</feature>
<feature type="domain" description="Acyl-CoA dehydrogenase/oxidase N-terminal" evidence="10">
    <location>
        <begin position="6"/>
        <end position="110"/>
    </location>
</feature>
<evidence type="ECO:0000256" key="5">
    <source>
        <dbReference type="ARBA" id="ARBA00022827"/>
    </source>
</evidence>
<comment type="cofactor">
    <cofactor evidence="1 7">
        <name>FAD</name>
        <dbReference type="ChEBI" id="CHEBI:57692"/>
    </cofactor>
</comment>
<evidence type="ECO:0000313" key="12">
    <source>
        <dbReference type="Proteomes" id="UP000297065"/>
    </source>
</evidence>
<name>A0A4P7UL97_DESDE</name>
<evidence type="ECO:0000256" key="2">
    <source>
        <dbReference type="ARBA" id="ARBA00009347"/>
    </source>
</evidence>
<dbReference type="OrthoDB" id="9765339at2"/>
<dbReference type="FunFam" id="1.20.140.10:FF:000001">
    <property type="entry name" value="Acyl-CoA dehydrogenase"/>
    <property type="match status" value="1"/>
</dbReference>
<evidence type="ECO:0000256" key="1">
    <source>
        <dbReference type="ARBA" id="ARBA00001974"/>
    </source>
</evidence>
<evidence type="ECO:0000256" key="3">
    <source>
        <dbReference type="ARBA" id="ARBA00011881"/>
    </source>
</evidence>
<dbReference type="InterPro" id="IPR036250">
    <property type="entry name" value="AcylCo_DH-like_C"/>
</dbReference>
<dbReference type="PANTHER" id="PTHR43884">
    <property type="entry name" value="ACYL-COA DEHYDROGENASE"/>
    <property type="match status" value="1"/>
</dbReference>
<dbReference type="Gene3D" id="1.10.540.10">
    <property type="entry name" value="Acyl-CoA dehydrogenase/oxidase, N-terminal domain"/>
    <property type="match status" value="1"/>
</dbReference>
<dbReference type="GO" id="GO:0050660">
    <property type="term" value="F:flavin adenine dinucleotide binding"/>
    <property type="evidence" value="ECO:0007669"/>
    <property type="project" value="InterPro"/>
</dbReference>
<protein>
    <submittedName>
        <fullName evidence="11">Acyl-CoA dehydrogenase</fullName>
    </submittedName>
</protein>
<dbReference type="RefSeq" id="WP_136399820.1">
    <property type="nucleotide sequence ID" value="NZ_CP036295.1"/>
</dbReference>
<keyword evidence="4 7" id="KW-0285">Flavoprotein</keyword>
<dbReference type="InterPro" id="IPR013786">
    <property type="entry name" value="AcylCoA_DH/ox_N"/>
</dbReference>
<dbReference type="PROSITE" id="PS00073">
    <property type="entry name" value="ACYL_COA_DH_2"/>
    <property type="match status" value="1"/>
</dbReference>
<evidence type="ECO:0000256" key="4">
    <source>
        <dbReference type="ARBA" id="ARBA00022630"/>
    </source>
</evidence>
<dbReference type="AlphaFoldDB" id="A0A4P7UL97"/>
<comment type="similarity">
    <text evidence="2 7">Belongs to the acyl-CoA dehydrogenase family.</text>
</comment>
<gene>
    <name evidence="11" type="ORF">DDIC_07255</name>
</gene>
<keyword evidence="6 7" id="KW-0560">Oxidoreductase</keyword>
<evidence type="ECO:0000256" key="6">
    <source>
        <dbReference type="ARBA" id="ARBA00023002"/>
    </source>
</evidence>
<dbReference type="NCBIfam" id="NF008997">
    <property type="entry name" value="PRK12341.1"/>
    <property type="match status" value="1"/>
</dbReference>
<dbReference type="PANTHER" id="PTHR43884:SF12">
    <property type="entry name" value="ISOVALERYL-COA DEHYDROGENASE, MITOCHONDRIAL-RELATED"/>
    <property type="match status" value="1"/>
</dbReference>
<proteinExistence type="inferred from homology"/>
<dbReference type="InterPro" id="IPR006089">
    <property type="entry name" value="Acyl-CoA_DH_CS"/>
</dbReference>
<dbReference type="GO" id="GO:0003995">
    <property type="term" value="F:acyl-CoA dehydrogenase activity"/>
    <property type="evidence" value="ECO:0007669"/>
    <property type="project" value="InterPro"/>
</dbReference>
<dbReference type="InterPro" id="IPR037069">
    <property type="entry name" value="AcylCoA_DH/ox_N_sf"/>
</dbReference>
<dbReference type="InterPro" id="IPR006091">
    <property type="entry name" value="Acyl-CoA_Oxase/DH_mid-dom"/>
</dbReference>
<accession>A0A4P7UL97</accession>
<dbReference type="FunFam" id="2.40.110.10:FF:000002">
    <property type="entry name" value="Acyl-CoA dehydrogenase fadE12"/>
    <property type="match status" value="1"/>
</dbReference>
<sequence length="381" mass="43296">MDFRLTEEQELLLASVREMMQRDFPDEYFRKCDLDRRFPVEFMTAMAENGISLLGVPEEFDGVPADMLTQMLIIEELARMGGTGYLLTNALCVHNMVSWGSRDQLEKTVESAQKGIPAYSLLFTEPQAGSDNNLLATTATRSNGKVYLNGQKTFITGARDFPYMLVLARDAEPKDPKRCFTMWWVDPQAPGVKIQDLVKIGWHQISNCEVYFDNVELEESAMVGKEGYGFIHLMKNFEIERLVIAAYACGMARCAYEDAVRYANQRQQFGQSIGQFQMIQEKIVDMAIQIENMHNFVCKVAWQNDNNETLRISSALCKRFCAKTAGEVIDAAMQVMGGVGYTEDVRISRLWRDVRITRMAGGTDEIMVYIAARQILKEYEG</sequence>
<dbReference type="Pfam" id="PF02770">
    <property type="entry name" value="Acyl-CoA_dh_M"/>
    <property type="match status" value="1"/>
</dbReference>
<evidence type="ECO:0000259" key="9">
    <source>
        <dbReference type="Pfam" id="PF02770"/>
    </source>
</evidence>
<dbReference type="SUPFAM" id="SSF47203">
    <property type="entry name" value="Acyl-CoA dehydrogenase C-terminal domain-like"/>
    <property type="match status" value="1"/>
</dbReference>
<feature type="domain" description="Acyl-CoA dehydrogenase/oxidase C-terminal" evidence="8">
    <location>
        <begin position="229"/>
        <end position="376"/>
    </location>
</feature>
<dbReference type="InterPro" id="IPR046373">
    <property type="entry name" value="Acyl-CoA_Oxase/DH_mid-dom_sf"/>
</dbReference>
<dbReference type="Gene3D" id="1.20.140.10">
    <property type="entry name" value="Butyryl-CoA Dehydrogenase, subunit A, domain 3"/>
    <property type="match status" value="1"/>
</dbReference>